<feature type="region of interest" description="Disordered" evidence="1">
    <location>
        <begin position="431"/>
        <end position="477"/>
    </location>
</feature>
<comment type="caution">
    <text evidence="2">The sequence shown here is derived from an EMBL/GenBank/DDBJ whole genome shotgun (WGS) entry which is preliminary data.</text>
</comment>
<evidence type="ECO:0000313" key="3">
    <source>
        <dbReference type="Proteomes" id="UP001516023"/>
    </source>
</evidence>
<feature type="compositionally biased region" description="Low complexity" evidence="1">
    <location>
        <begin position="225"/>
        <end position="234"/>
    </location>
</feature>
<evidence type="ECO:0000256" key="1">
    <source>
        <dbReference type="SAM" id="MobiDB-lite"/>
    </source>
</evidence>
<evidence type="ECO:0000313" key="2">
    <source>
        <dbReference type="EMBL" id="KAL3800855.1"/>
    </source>
</evidence>
<reference evidence="2 3" key="1">
    <citation type="journal article" date="2020" name="G3 (Bethesda)">
        <title>Improved Reference Genome for Cyclotella cryptica CCMP332, a Model for Cell Wall Morphogenesis, Salinity Adaptation, and Lipid Production in Diatoms (Bacillariophyta).</title>
        <authorList>
            <person name="Roberts W.R."/>
            <person name="Downey K.M."/>
            <person name="Ruck E.C."/>
            <person name="Traller J.C."/>
            <person name="Alverson A.J."/>
        </authorList>
    </citation>
    <scope>NUCLEOTIDE SEQUENCE [LARGE SCALE GENOMIC DNA]</scope>
    <source>
        <strain evidence="2 3">CCMP332</strain>
    </source>
</reference>
<protein>
    <submittedName>
        <fullName evidence="2">Uncharacterized protein</fullName>
    </submittedName>
</protein>
<feature type="region of interest" description="Disordered" evidence="1">
    <location>
        <begin position="606"/>
        <end position="638"/>
    </location>
</feature>
<feature type="compositionally biased region" description="Acidic residues" evidence="1">
    <location>
        <begin position="12"/>
        <end position="29"/>
    </location>
</feature>
<name>A0ABD3QKV5_9STRA</name>
<feature type="compositionally biased region" description="Polar residues" evidence="1">
    <location>
        <begin position="621"/>
        <end position="631"/>
    </location>
</feature>
<feature type="compositionally biased region" description="Basic and acidic residues" evidence="1">
    <location>
        <begin position="275"/>
        <end position="285"/>
    </location>
</feature>
<gene>
    <name evidence="2" type="ORF">HJC23_001692</name>
</gene>
<feature type="compositionally biased region" description="Basic and acidic residues" evidence="1">
    <location>
        <begin position="440"/>
        <end position="453"/>
    </location>
</feature>
<feature type="region of interest" description="Disordered" evidence="1">
    <location>
        <begin position="1"/>
        <end position="30"/>
    </location>
</feature>
<proteinExistence type="predicted"/>
<dbReference type="Proteomes" id="UP001516023">
    <property type="component" value="Unassembled WGS sequence"/>
</dbReference>
<feature type="compositionally biased region" description="Low complexity" evidence="1">
    <location>
        <begin position="173"/>
        <end position="185"/>
    </location>
</feature>
<dbReference type="EMBL" id="JABMIG020000030">
    <property type="protein sequence ID" value="KAL3800855.1"/>
    <property type="molecule type" value="Genomic_DNA"/>
</dbReference>
<feature type="compositionally biased region" description="Acidic residues" evidence="1">
    <location>
        <begin position="239"/>
        <end position="248"/>
    </location>
</feature>
<feature type="region of interest" description="Disordered" evidence="1">
    <location>
        <begin position="132"/>
        <end position="342"/>
    </location>
</feature>
<keyword evidence="3" id="KW-1185">Reference proteome</keyword>
<sequence>MRNNNLPPIETSQEDDDDYSNDDDHDDDPLHENYIALLQYRSPHHILNLSPSPTPPSPTDIEQAYVTCRQETWKALRLTETKMQQQQQQGGGTRGNNAFFMSQLNYLELKLRALDQAVNALLPGSSIITTVEEGTNNDGDHDDNNKQHYVAGGGNPKPPSTIERATKPPPPTTKTTSTRRITQSILQPDDELDTIDIYFRPQRPRHTRGTSWSSASASESRHSMDMSSVSWDVSRYTPEEEEEDDDNDGVLQVLGPMKNRGEKESKIVAYTSQGEKGKRQSKDSPRSIVDFPTENGFYGVRDLNKPDYNGAIGGTHKRSNNNNKSSNNQWQRHKPPKPASHILTSTTTTTAQCTIEAARKGVLRALSEDDSECLPLEEEYNHNHSNKAATTHHNKNNTPLSVSLLVKRTTPHQEGQLPREKIVSWGKTIHTTHDDDDVSDADHHRRNNDDDSLVKSVESSSRKSETSSKQDFSKQSVMTSSYYSSSVMVSHDNSTYQEEGGDDDDEDEYRTLENLVPSSHQYRPTNNRNDTDDYYDTLLQSSMALADDLCGNLLGVCWESGTTAAASSSGFVGKASRDNKVNDSIQTWEHNSTYDNESSFSYLVGNEDDRTEEDGGGEESTAFNSLSSFGSSLPAEVSTPESYLVTRYRERKMLV</sequence>
<accession>A0ABD3QKV5</accession>
<organism evidence="2 3">
    <name type="scientific">Cyclotella cryptica</name>
    <dbReference type="NCBI Taxonomy" id="29204"/>
    <lineage>
        <taxon>Eukaryota</taxon>
        <taxon>Sar</taxon>
        <taxon>Stramenopiles</taxon>
        <taxon>Ochrophyta</taxon>
        <taxon>Bacillariophyta</taxon>
        <taxon>Coscinodiscophyceae</taxon>
        <taxon>Thalassiosirophycidae</taxon>
        <taxon>Stephanodiscales</taxon>
        <taxon>Stephanodiscaceae</taxon>
        <taxon>Cyclotella</taxon>
    </lineage>
</organism>
<feature type="compositionally biased region" description="Basic and acidic residues" evidence="1">
    <location>
        <begin position="460"/>
        <end position="472"/>
    </location>
</feature>
<dbReference type="AlphaFoldDB" id="A0ABD3QKV5"/>